<gene>
    <name evidence="6" type="ORF">QJS04_geneDACA000057</name>
</gene>
<dbReference type="PROSITE" id="PS51015">
    <property type="entry name" value="YDG"/>
    <property type="match status" value="1"/>
</dbReference>
<evidence type="ECO:0000259" key="5">
    <source>
        <dbReference type="PROSITE" id="PS51015"/>
    </source>
</evidence>
<feature type="region of interest" description="Disordered" evidence="4">
    <location>
        <begin position="85"/>
        <end position="111"/>
    </location>
</feature>
<dbReference type="Proteomes" id="UP001179952">
    <property type="component" value="Unassembled WGS sequence"/>
</dbReference>
<evidence type="ECO:0000256" key="3">
    <source>
        <dbReference type="PROSITE-ProRule" id="PRU00358"/>
    </source>
</evidence>
<name>A0AAV9ARQ9_ACOGR</name>
<evidence type="ECO:0000256" key="2">
    <source>
        <dbReference type="ARBA" id="ARBA00023242"/>
    </source>
</evidence>
<reference evidence="6" key="1">
    <citation type="journal article" date="2023" name="Nat. Commun.">
        <title>Diploid and tetraploid genomes of Acorus and the evolution of monocots.</title>
        <authorList>
            <person name="Ma L."/>
            <person name="Liu K.W."/>
            <person name="Li Z."/>
            <person name="Hsiao Y.Y."/>
            <person name="Qi Y."/>
            <person name="Fu T."/>
            <person name="Tang G.D."/>
            <person name="Zhang D."/>
            <person name="Sun W.H."/>
            <person name="Liu D.K."/>
            <person name="Li Y."/>
            <person name="Chen G.Z."/>
            <person name="Liu X.D."/>
            <person name="Liao X.Y."/>
            <person name="Jiang Y.T."/>
            <person name="Yu X."/>
            <person name="Hao Y."/>
            <person name="Huang J."/>
            <person name="Zhao X.W."/>
            <person name="Ke S."/>
            <person name="Chen Y.Y."/>
            <person name="Wu W.L."/>
            <person name="Hsu J.L."/>
            <person name="Lin Y.F."/>
            <person name="Huang M.D."/>
            <person name="Li C.Y."/>
            <person name="Huang L."/>
            <person name="Wang Z.W."/>
            <person name="Zhao X."/>
            <person name="Zhong W.Y."/>
            <person name="Peng D.H."/>
            <person name="Ahmad S."/>
            <person name="Lan S."/>
            <person name="Zhang J.S."/>
            <person name="Tsai W.C."/>
            <person name="Van de Peer Y."/>
            <person name="Liu Z.J."/>
        </authorList>
    </citation>
    <scope>NUCLEOTIDE SEQUENCE</scope>
    <source>
        <strain evidence="6">SCP</strain>
    </source>
</reference>
<dbReference type="GO" id="GO:0042054">
    <property type="term" value="F:histone methyltransferase activity"/>
    <property type="evidence" value="ECO:0007669"/>
    <property type="project" value="TreeGrafter"/>
</dbReference>
<proteinExistence type="predicted"/>
<evidence type="ECO:0000313" key="6">
    <source>
        <dbReference type="EMBL" id="KAK1266777.1"/>
    </source>
</evidence>
<dbReference type="SUPFAM" id="SSF88697">
    <property type="entry name" value="PUA domain-like"/>
    <property type="match status" value="1"/>
</dbReference>
<sequence>MNSIDSRIDSPGGCGPETADASVAVASPVAQPRKISAVRDFPIGPRRSDEELRRLIDFSKRYTAKIQSSTSLNLFPTNPPTAAAEMKIQPRKRPAEASDSGDRRIRSSRNRDIRSTVLETLRLFGETCDRLLRENPNPGRGKRNRVDYKASRILKNRWVNTGEKIVGSVPGVEVGDVFRYRMELCMVGLHRRNMSGIDFKRLSIGGHDVLATCIVSSGYYDDRDVDDVFIYCGQGGDPKNPCGNRVASDQTFTGGNLALKRSMEREKPVRVVRGFHGTTSWERGVSTYIYDGLYVVERCWEELGSSGYIVLKFQLRRMPGQPMLRRN</sequence>
<dbReference type="InterPro" id="IPR015947">
    <property type="entry name" value="PUA-like_sf"/>
</dbReference>
<accession>A0AAV9ARQ9</accession>
<feature type="domain" description="YDG" evidence="5">
    <location>
        <begin position="167"/>
        <end position="317"/>
    </location>
</feature>
<feature type="region of interest" description="Disordered" evidence="4">
    <location>
        <begin position="1"/>
        <end position="20"/>
    </location>
</feature>
<dbReference type="InterPro" id="IPR051357">
    <property type="entry name" value="H3K9_HMTase_SUVAR3-9"/>
</dbReference>
<dbReference type="PANTHER" id="PTHR45660:SF46">
    <property type="entry name" value="HISTONE-LYSINE N-METHYLTRANSFERASE, H3 LYSINE-9 SPECIFIC SUVH6"/>
    <property type="match status" value="1"/>
</dbReference>
<dbReference type="SMART" id="SM00466">
    <property type="entry name" value="SRA"/>
    <property type="match status" value="1"/>
</dbReference>
<keyword evidence="2 3" id="KW-0539">Nucleus</keyword>
<dbReference type="Gene3D" id="2.30.280.10">
    <property type="entry name" value="SRA-YDG"/>
    <property type="match status" value="1"/>
</dbReference>
<comment type="subcellular location">
    <subcellularLocation>
        <location evidence="1">Chromosome</location>
    </subcellularLocation>
    <subcellularLocation>
        <location evidence="3">Nucleus</location>
    </subcellularLocation>
</comment>
<dbReference type="GO" id="GO:0005694">
    <property type="term" value="C:chromosome"/>
    <property type="evidence" value="ECO:0007669"/>
    <property type="project" value="UniProtKB-SubCell"/>
</dbReference>
<dbReference type="GO" id="GO:0003690">
    <property type="term" value="F:double-stranded DNA binding"/>
    <property type="evidence" value="ECO:0007669"/>
    <property type="project" value="TreeGrafter"/>
</dbReference>
<organism evidence="6 7">
    <name type="scientific">Acorus gramineus</name>
    <name type="common">Dwarf sweet flag</name>
    <dbReference type="NCBI Taxonomy" id="55184"/>
    <lineage>
        <taxon>Eukaryota</taxon>
        <taxon>Viridiplantae</taxon>
        <taxon>Streptophyta</taxon>
        <taxon>Embryophyta</taxon>
        <taxon>Tracheophyta</taxon>
        <taxon>Spermatophyta</taxon>
        <taxon>Magnoliopsida</taxon>
        <taxon>Liliopsida</taxon>
        <taxon>Acoraceae</taxon>
        <taxon>Acorus</taxon>
    </lineage>
</organism>
<dbReference type="AlphaFoldDB" id="A0AAV9ARQ9"/>
<keyword evidence="7" id="KW-1185">Reference proteome</keyword>
<reference evidence="6" key="2">
    <citation type="submission" date="2023-06" db="EMBL/GenBank/DDBJ databases">
        <authorList>
            <person name="Ma L."/>
            <person name="Liu K.-W."/>
            <person name="Li Z."/>
            <person name="Hsiao Y.-Y."/>
            <person name="Qi Y."/>
            <person name="Fu T."/>
            <person name="Tang G."/>
            <person name="Zhang D."/>
            <person name="Sun W.-H."/>
            <person name="Liu D.-K."/>
            <person name="Li Y."/>
            <person name="Chen G.-Z."/>
            <person name="Liu X.-D."/>
            <person name="Liao X.-Y."/>
            <person name="Jiang Y.-T."/>
            <person name="Yu X."/>
            <person name="Hao Y."/>
            <person name="Huang J."/>
            <person name="Zhao X.-W."/>
            <person name="Ke S."/>
            <person name="Chen Y.-Y."/>
            <person name="Wu W.-L."/>
            <person name="Hsu J.-L."/>
            <person name="Lin Y.-F."/>
            <person name="Huang M.-D."/>
            <person name="Li C.-Y."/>
            <person name="Huang L."/>
            <person name="Wang Z.-W."/>
            <person name="Zhao X."/>
            <person name="Zhong W.-Y."/>
            <person name="Peng D.-H."/>
            <person name="Ahmad S."/>
            <person name="Lan S."/>
            <person name="Zhang J.-S."/>
            <person name="Tsai W.-C."/>
            <person name="Van De Peer Y."/>
            <person name="Liu Z.-J."/>
        </authorList>
    </citation>
    <scope>NUCLEOTIDE SEQUENCE</scope>
    <source>
        <strain evidence="6">SCP</strain>
        <tissue evidence="6">Leaves</tissue>
    </source>
</reference>
<dbReference type="InterPro" id="IPR036987">
    <property type="entry name" value="SRA-YDG_sf"/>
</dbReference>
<evidence type="ECO:0000313" key="7">
    <source>
        <dbReference type="Proteomes" id="UP001179952"/>
    </source>
</evidence>
<feature type="compositionally biased region" description="Basic and acidic residues" evidence="4">
    <location>
        <begin position="93"/>
        <end position="111"/>
    </location>
</feature>
<evidence type="ECO:0000256" key="4">
    <source>
        <dbReference type="SAM" id="MobiDB-lite"/>
    </source>
</evidence>
<dbReference type="PANTHER" id="PTHR45660">
    <property type="entry name" value="HISTONE-LYSINE N-METHYLTRANSFERASE SETMAR"/>
    <property type="match status" value="1"/>
</dbReference>
<dbReference type="InterPro" id="IPR003105">
    <property type="entry name" value="SRA_YDG"/>
</dbReference>
<protein>
    <submittedName>
        <fullName evidence="6">Histone-lysine N-methyltransferase, H3 lysine-9 specific SUVH5</fullName>
    </submittedName>
</protein>
<dbReference type="GO" id="GO:0005634">
    <property type="term" value="C:nucleus"/>
    <property type="evidence" value="ECO:0007669"/>
    <property type="project" value="UniProtKB-SubCell"/>
</dbReference>
<dbReference type="EMBL" id="JAUJYN010000007">
    <property type="protein sequence ID" value="KAK1266777.1"/>
    <property type="molecule type" value="Genomic_DNA"/>
</dbReference>
<comment type="caution">
    <text evidence="6">The sequence shown here is derived from an EMBL/GenBank/DDBJ whole genome shotgun (WGS) entry which is preliminary data.</text>
</comment>
<dbReference type="Pfam" id="PF02182">
    <property type="entry name" value="SAD_SRA"/>
    <property type="match status" value="1"/>
</dbReference>
<evidence type="ECO:0000256" key="1">
    <source>
        <dbReference type="ARBA" id="ARBA00004286"/>
    </source>
</evidence>